<evidence type="ECO:0000256" key="1">
    <source>
        <dbReference type="SAM" id="SignalP"/>
    </source>
</evidence>
<dbReference type="eggNOG" id="ENOG502ZNX2">
    <property type="taxonomic scope" value="Bacteria"/>
</dbReference>
<feature type="chain" id="PRO_5002731927" description="Cohesin domain-containing protein" evidence="1">
    <location>
        <begin position="27"/>
        <end position="163"/>
    </location>
</feature>
<dbReference type="InterPro" id="IPR002102">
    <property type="entry name" value="Cohesin_dom"/>
</dbReference>
<dbReference type="Pfam" id="PF00963">
    <property type="entry name" value="Cohesin"/>
    <property type="match status" value="1"/>
</dbReference>
<dbReference type="EMBL" id="CP000859">
    <property type="protein sequence ID" value="ABW69063.1"/>
    <property type="molecule type" value="Genomic_DNA"/>
</dbReference>
<dbReference type="GO" id="GO:0030246">
    <property type="term" value="F:carbohydrate binding"/>
    <property type="evidence" value="ECO:0007669"/>
    <property type="project" value="InterPro"/>
</dbReference>
<feature type="domain" description="Cohesin" evidence="2">
    <location>
        <begin position="32"/>
        <end position="131"/>
    </location>
</feature>
<dbReference type="Gene3D" id="2.60.40.680">
    <property type="match status" value="1"/>
</dbReference>
<name>A9A0P6_DESOH</name>
<feature type="signal peptide" evidence="1">
    <location>
        <begin position="1"/>
        <end position="26"/>
    </location>
</feature>
<accession>A9A0P6</accession>
<proteinExistence type="predicted"/>
<dbReference type="SUPFAM" id="SSF49384">
    <property type="entry name" value="Carbohydrate-binding domain"/>
    <property type="match status" value="1"/>
</dbReference>
<dbReference type="HOGENOM" id="CLU_1624475_0_0_7"/>
<keyword evidence="4" id="KW-1185">Reference proteome</keyword>
<gene>
    <name evidence="3" type="ordered locus">Dole_3260</name>
</gene>
<dbReference type="RefSeq" id="WP_012176672.1">
    <property type="nucleotide sequence ID" value="NC_009943.1"/>
</dbReference>
<reference evidence="3 4" key="1">
    <citation type="submission" date="2007-10" db="EMBL/GenBank/DDBJ databases">
        <title>Complete sequence of Desulfococcus oleovorans Hxd3.</title>
        <authorList>
            <consortium name="US DOE Joint Genome Institute"/>
            <person name="Copeland A."/>
            <person name="Lucas S."/>
            <person name="Lapidus A."/>
            <person name="Barry K."/>
            <person name="Glavina del Rio T."/>
            <person name="Dalin E."/>
            <person name="Tice H."/>
            <person name="Pitluck S."/>
            <person name="Kiss H."/>
            <person name="Brettin T."/>
            <person name="Bruce D."/>
            <person name="Detter J.C."/>
            <person name="Han C."/>
            <person name="Schmutz J."/>
            <person name="Larimer F."/>
            <person name="Land M."/>
            <person name="Hauser L."/>
            <person name="Kyrpides N."/>
            <person name="Kim E."/>
            <person name="Wawrik B."/>
            <person name="Richardson P."/>
        </authorList>
    </citation>
    <scope>NUCLEOTIDE SEQUENCE [LARGE SCALE GENOMIC DNA]</scope>
    <source>
        <strain evidence="4">DSM 6200 / JCM 39069 / Hxd3</strain>
    </source>
</reference>
<evidence type="ECO:0000313" key="4">
    <source>
        <dbReference type="Proteomes" id="UP000008561"/>
    </source>
</evidence>
<keyword evidence="1" id="KW-0732">Signal</keyword>
<organism evidence="3 4">
    <name type="scientific">Desulfosudis oleivorans (strain DSM 6200 / JCM 39069 / Hxd3)</name>
    <name type="common">Desulfococcus oleovorans</name>
    <dbReference type="NCBI Taxonomy" id="96561"/>
    <lineage>
        <taxon>Bacteria</taxon>
        <taxon>Pseudomonadati</taxon>
        <taxon>Thermodesulfobacteriota</taxon>
        <taxon>Desulfobacteria</taxon>
        <taxon>Desulfobacterales</taxon>
        <taxon>Desulfosudaceae</taxon>
        <taxon>Desulfosudis</taxon>
    </lineage>
</organism>
<protein>
    <recommendedName>
        <fullName evidence="2">Cohesin domain-containing protein</fullName>
    </recommendedName>
</protein>
<dbReference type="AlphaFoldDB" id="A9A0P6"/>
<sequence>MKKRSLTWLTMVFAVCGMLFANHSAAQEGEAAAQSPGQTVTWCLYVTDAPNTVRAFGLDIVYPTDILTFNEASKGELLEKGFGFFGVNELKPGRIRVGGMETGENAIAQGSSGRLVTLTFIKKKEAAPSFKIIMVRDHMQTWSVLTDDAVQPAHLSLIKCTPR</sequence>
<dbReference type="InterPro" id="IPR008965">
    <property type="entry name" value="CBM2/CBM3_carb-bd_dom_sf"/>
</dbReference>
<dbReference type="Proteomes" id="UP000008561">
    <property type="component" value="Chromosome"/>
</dbReference>
<dbReference type="KEGG" id="dol:Dole_3260"/>
<dbReference type="CDD" id="cd08547">
    <property type="entry name" value="Type_II_cohesin"/>
    <property type="match status" value="1"/>
</dbReference>
<evidence type="ECO:0000313" key="3">
    <source>
        <dbReference type="EMBL" id="ABW69063.1"/>
    </source>
</evidence>
<dbReference type="GO" id="GO:0000272">
    <property type="term" value="P:polysaccharide catabolic process"/>
    <property type="evidence" value="ECO:0007669"/>
    <property type="project" value="InterPro"/>
</dbReference>
<evidence type="ECO:0000259" key="2">
    <source>
        <dbReference type="Pfam" id="PF00963"/>
    </source>
</evidence>